<protein>
    <recommendedName>
        <fullName evidence="4">Zinc ribbon domain-containing protein</fullName>
    </recommendedName>
</protein>
<feature type="transmembrane region" description="Helical" evidence="1">
    <location>
        <begin position="1138"/>
        <end position="1155"/>
    </location>
</feature>
<feature type="transmembrane region" description="Helical" evidence="1">
    <location>
        <begin position="442"/>
        <end position="459"/>
    </location>
</feature>
<dbReference type="Proteomes" id="UP001060039">
    <property type="component" value="Chromosome"/>
</dbReference>
<name>A0ABY5FXY3_9MICO</name>
<dbReference type="InterPro" id="IPR058062">
    <property type="entry name" value="SCO7613_C"/>
</dbReference>
<feature type="transmembrane region" description="Helical" evidence="1">
    <location>
        <begin position="1017"/>
        <end position="1037"/>
    </location>
</feature>
<feature type="transmembrane region" description="Helical" evidence="1">
    <location>
        <begin position="635"/>
        <end position="655"/>
    </location>
</feature>
<feature type="transmembrane region" description="Helical" evidence="1">
    <location>
        <begin position="336"/>
        <end position="356"/>
    </location>
</feature>
<dbReference type="EMBL" id="CP101497">
    <property type="protein sequence ID" value="UTT63173.1"/>
    <property type="molecule type" value="Genomic_DNA"/>
</dbReference>
<keyword evidence="3" id="KW-1185">Reference proteome</keyword>
<feature type="transmembrane region" description="Helical" evidence="1">
    <location>
        <begin position="609"/>
        <end position="628"/>
    </location>
</feature>
<feature type="transmembrane region" description="Helical" evidence="1">
    <location>
        <begin position="362"/>
        <end position="385"/>
    </location>
</feature>
<organism evidence="2 3">
    <name type="scientific">Microcella humidisoli</name>
    <dbReference type="NCBI Taxonomy" id="2963406"/>
    <lineage>
        <taxon>Bacteria</taxon>
        <taxon>Bacillati</taxon>
        <taxon>Actinomycetota</taxon>
        <taxon>Actinomycetes</taxon>
        <taxon>Micrococcales</taxon>
        <taxon>Microbacteriaceae</taxon>
        <taxon>Microcella</taxon>
    </lineage>
</organism>
<feature type="transmembrane region" description="Helical" evidence="1">
    <location>
        <begin position="686"/>
        <end position="705"/>
    </location>
</feature>
<feature type="transmembrane region" description="Helical" evidence="1">
    <location>
        <begin position="480"/>
        <end position="499"/>
    </location>
</feature>
<feature type="transmembrane region" description="Helical" evidence="1">
    <location>
        <begin position="164"/>
        <end position="183"/>
    </location>
</feature>
<feature type="transmembrane region" description="Helical" evidence="1">
    <location>
        <begin position="711"/>
        <end position="735"/>
    </location>
</feature>
<keyword evidence="1" id="KW-1133">Transmembrane helix</keyword>
<feature type="transmembrane region" description="Helical" evidence="1">
    <location>
        <begin position="242"/>
        <end position="264"/>
    </location>
</feature>
<feature type="transmembrane region" description="Helical" evidence="1">
    <location>
        <begin position="558"/>
        <end position="579"/>
    </location>
</feature>
<feature type="transmembrane region" description="Helical" evidence="1">
    <location>
        <begin position="189"/>
        <end position="209"/>
    </location>
</feature>
<feature type="transmembrane region" description="Helical" evidence="1">
    <location>
        <begin position="884"/>
        <end position="904"/>
    </location>
</feature>
<feature type="transmembrane region" description="Helical" evidence="1">
    <location>
        <begin position="311"/>
        <end position="329"/>
    </location>
</feature>
<feature type="transmembrane region" description="Helical" evidence="1">
    <location>
        <begin position="276"/>
        <end position="299"/>
    </location>
</feature>
<feature type="transmembrane region" description="Helical" evidence="1">
    <location>
        <begin position="782"/>
        <end position="800"/>
    </location>
</feature>
<feature type="transmembrane region" description="Helical" evidence="1">
    <location>
        <begin position="397"/>
        <end position="422"/>
    </location>
</feature>
<proteinExistence type="predicted"/>
<evidence type="ECO:0000313" key="2">
    <source>
        <dbReference type="EMBL" id="UTT63173.1"/>
    </source>
</evidence>
<feature type="transmembrane region" description="Helical" evidence="1">
    <location>
        <begin position="661"/>
        <end position="679"/>
    </location>
</feature>
<dbReference type="RefSeq" id="WP_255160306.1">
    <property type="nucleotide sequence ID" value="NZ_CP101497.1"/>
</dbReference>
<feature type="transmembrane region" description="Helical" evidence="1">
    <location>
        <begin position="586"/>
        <end position="603"/>
    </location>
</feature>
<feature type="transmembrane region" description="Helical" evidence="1">
    <location>
        <begin position="1072"/>
        <end position="1091"/>
    </location>
</feature>
<feature type="transmembrane region" description="Helical" evidence="1">
    <location>
        <begin position="216"/>
        <end position="236"/>
    </location>
</feature>
<feature type="transmembrane region" description="Helical" evidence="1">
    <location>
        <begin position="531"/>
        <end position="552"/>
    </location>
</feature>
<keyword evidence="1" id="KW-0812">Transmembrane</keyword>
<feature type="transmembrane region" description="Helical" evidence="1">
    <location>
        <begin position="957"/>
        <end position="982"/>
    </location>
</feature>
<reference evidence="2" key="1">
    <citation type="submission" date="2022-07" db="EMBL/GenBank/DDBJ databases">
        <title>Taxonomic analysis of Microcella humidisoli nov. sp., isolated from riverside soil.</title>
        <authorList>
            <person name="Molina K.M."/>
            <person name="Kim S.B."/>
        </authorList>
    </citation>
    <scope>NUCLEOTIDE SEQUENCE</scope>
    <source>
        <strain evidence="2">MMS21-STM10</strain>
    </source>
</reference>
<feature type="transmembrane region" description="Helical" evidence="1">
    <location>
        <begin position="836"/>
        <end position="853"/>
    </location>
</feature>
<feature type="transmembrane region" description="Helical" evidence="1">
    <location>
        <begin position="925"/>
        <end position="945"/>
    </location>
</feature>
<feature type="transmembrane region" description="Helical" evidence="1">
    <location>
        <begin position="807"/>
        <end position="824"/>
    </location>
</feature>
<feature type="transmembrane region" description="Helical" evidence="1">
    <location>
        <begin position="994"/>
        <end position="1011"/>
    </location>
</feature>
<feature type="transmembrane region" description="Helical" evidence="1">
    <location>
        <begin position="132"/>
        <end position="152"/>
    </location>
</feature>
<feature type="transmembrane region" description="Helical" evidence="1">
    <location>
        <begin position="1049"/>
        <end position="1066"/>
    </location>
</feature>
<feature type="transmembrane region" description="Helical" evidence="1">
    <location>
        <begin position="1189"/>
        <end position="1208"/>
    </location>
</feature>
<evidence type="ECO:0008006" key="4">
    <source>
        <dbReference type="Google" id="ProtNLM"/>
    </source>
</evidence>
<dbReference type="NCBIfam" id="NF047321">
    <property type="entry name" value="SCO7613_CTERM"/>
    <property type="match status" value="1"/>
</dbReference>
<feature type="transmembrane region" description="Helical" evidence="1">
    <location>
        <begin position="755"/>
        <end position="776"/>
    </location>
</feature>
<feature type="transmembrane region" description="Helical" evidence="1">
    <location>
        <begin position="860"/>
        <end position="878"/>
    </location>
</feature>
<evidence type="ECO:0000256" key="1">
    <source>
        <dbReference type="SAM" id="Phobius"/>
    </source>
</evidence>
<feature type="transmembrane region" description="Helical" evidence="1">
    <location>
        <begin position="505"/>
        <end position="524"/>
    </location>
</feature>
<gene>
    <name evidence="2" type="ORF">NNL39_03430</name>
</gene>
<feature type="transmembrane region" description="Helical" evidence="1">
    <location>
        <begin position="1112"/>
        <end position="1132"/>
    </location>
</feature>
<sequence length="1227" mass="123433">MTTTHWSAPTVERLRDATRCPVCTRPLDAGLCRSCGADLRGEPGVEVWQAASAAADALAALQTVVTSIPRRVIDPVTVRPRPVAAPASRPTSAAPPRASTTLQSVLAVAGAGLVALAALVFTLLNPDLTDPIARGGVLVAATLLFAGGAPVLRRRALAVSAECVAALALVFATLAIVALAPALPLGLDGWALTTLSALFGGALALALGLRTRLRGWMLAGSLALALVPLLAAAAIGTPPGTLWGPLGSAAVALALLEGASRLEARGALGRHRERTLLIAVQLLGAVLLAAFIVEAWFGGPDDGWAHGTERWLSTAAAVLGGGAVAARSARHGLRLLWSFIAGASVPAALVIASLGIDPGWIGGPSALIVLVPAAAAAGVLALTALSRADVAAHRRTVLAGAMSVFAIVVSPHAGLAALGALAALLGGARATAGGGSPLDADTGAAVVLGLVVASVALALQARLVGDRAGRPTAAVHRGRALSFWTLGLAGLGALGLTIVAPEVRAIAAIVLVTATAVILTTTAAGPRARLALRLPIILAGHAALLVAVSLSWQSTESAVMLGPAALVALVALAGTVPAAGRAAHTAVGVGYALVLTASALSLAGVGGPALVSLTATIGLIVAIAVTLVPRVPAAHWLTVLVVTTVPFALAVALVVVERSGWAALSTTAMIVLAVSLLRTRRPGLGIVVRVLAGTVIVPSLAVVLVDLGAELLVMSGSPIVLPAIALLVAATLPLIPRLVEGMRDRGMPVAHASAVGRAIELSTLLTAVIAVALAYAREAAGPVTAIIVLALVALGCATAARVRGAAPYWWVSGAAATAALSTLWFELGVTAPEAHLLPPAIATATIAAVLTARARPRPELYGAALLTGIVPLLALLALDAEPVPARALGLVLASVGLAVLGASIRPRAAAPGGGLEPHRLAPVRAWTLSAATVAGLAGAALAARIGLGTASLAVDPAAAPTVVVVLLVALAGAVPAGVAGMLRTASLDAPARRWALVPAISAVTIAAWTAIEPEALTVAILWMLMLALLITMTIAVARERRGTTLLPRAWVLFSLALGTAIVAWSTREFLRVEAFSLPLGLLLLIAGAIALRQTAPSTTVPVHHWPAGRSGSWWLLAPGLIVLVFASMLATATDPQTWRAVLVMGLALAFILVGVRWRLAAPFVLGIIVLPVENVLAFSVQIGRGIEAMPWWITLAVVGLVLLVIAVGSERRGGPGAPATPRLRDLR</sequence>
<feature type="transmembrane region" description="Helical" evidence="1">
    <location>
        <begin position="105"/>
        <end position="126"/>
    </location>
</feature>
<feature type="transmembrane region" description="Helical" evidence="1">
    <location>
        <begin position="1162"/>
        <end position="1183"/>
    </location>
</feature>
<keyword evidence="1" id="KW-0472">Membrane</keyword>
<accession>A0ABY5FXY3</accession>
<evidence type="ECO:0000313" key="3">
    <source>
        <dbReference type="Proteomes" id="UP001060039"/>
    </source>
</evidence>